<feature type="domain" description="Calcineurin-like phosphoesterase" evidence="9">
    <location>
        <begin position="8"/>
        <end position="152"/>
    </location>
</feature>
<dbReference type="PANTHER" id="PTHR40942:SF4">
    <property type="entry name" value="CYTOCHROME C5"/>
    <property type="match status" value="1"/>
</dbReference>
<accession>K1JNY5</accession>
<sequence length="274" mass="30736">MVTNPYFAIGDLQGCLESLDGLLEQLPEDAPLIFLGDLVNRGPESLATLRRVAGLGSRARCLLGNHDLHLLAVAAGASKVHKKDTIGEIFEAPDADELIEWLRHQSIMIETEDAVFVHAGVHPLWTLEKARGLAREAEAVLSGPDWKAMLQQMYGNSDWDDGLKGGERMQAILNCFTRMRFVDKKTAELDFKQKEDIGSAPKHLIPWFEYSKRPMAGTPICFGHWSMLGLIRRDDIVAIDTGCLWGGKLTAVRFPDRRIYQEDCPCWADPFKYK</sequence>
<dbReference type="RefSeq" id="WP_005433866.1">
    <property type="nucleotide sequence ID" value="NZ_JH815514.1"/>
</dbReference>
<evidence type="ECO:0000313" key="11">
    <source>
        <dbReference type="Proteomes" id="UP000005835"/>
    </source>
</evidence>
<dbReference type="eggNOG" id="COG0639">
    <property type="taxonomic scope" value="Bacteria"/>
</dbReference>
<name>K1JNY5_9BURK</name>
<dbReference type="CDD" id="cd07422">
    <property type="entry name" value="MPP_ApaH"/>
    <property type="match status" value="1"/>
</dbReference>
<gene>
    <name evidence="10" type="ORF">HMPREF9465_00523</name>
</gene>
<keyword evidence="4" id="KW-0378">Hydrolase</keyword>
<evidence type="ECO:0000256" key="7">
    <source>
        <dbReference type="ARBA" id="ARBA00033210"/>
    </source>
</evidence>
<dbReference type="PANTHER" id="PTHR40942">
    <property type="match status" value="1"/>
</dbReference>
<dbReference type="Proteomes" id="UP000005835">
    <property type="component" value="Unassembled WGS sequence"/>
</dbReference>
<evidence type="ECO:0000256" key="8">
    <source>
        <dbReference type="ARBA" id="ARBA00049417"/>
    </source>
</evidence>
<dbReference type="PIRSF" id="PIRSF000903">
    <property type="entry name" value="B5n-ttraPtase_sm"/>
    <property type="match status" value="1"/>
</dbReference>
<organism evidence="10 11">
    <name type="scientific">Sutterella wadsworthensis 2_1_59BFAA</name>
    <dbReference type="NCBI Taxonomy" id="742823"/>
    <lineage>
        <taxon>Bacteria</taxon>
        <taxon>Pseudomonadati</taxon>
        <taxon>Pseudomonadota</taxon>
        <taxon>Betaproteobacteria</taxon>
        <taxon>Burkholderiales</taxon>
        <taxon>Sutterellaceae</taxon>
        <taxon>Sutterella</taxon>
    </lineage>
</organism>
<dbReference type="NCBIfam" id="NF001204">
    <property type="entry name" value="PRK00166.1"/>
    <property type="match status" value="1"/>
</dbReference>
<evidence type="ECO:0000259" key="9">
    <source>
        <dbReference type="Pfam" id="PF00149"/>
    </source>
</evidence>
<dbReference type="OrthoDB" id="9807890at2"/>
<keyword evidence="11" id="KW-1185">Reference proteome</keyword>
<comment type="similarity">
    <text evidence="2">Belongs to the Ap4A hydrolase family.</text>
</comment>
<dbReference type="PATRIC" id="fig|742823.3.peg.520"/>
<proteinExistence type="inferred from homology"/>
<dbReference type="NCBIfam" id="TIGR00668">
    <property type="entry name" value="apaH"/>
    <property type="match status" value="1"/>
</dbReference>
<dbReference type="EC" id="3.6.1.41" evidence="3"/>
<dbReference type="InterPro" id="IPR029052">
    <property type="entry name" value="Metallo-depent_PP-like"/>
</dbReference>
<dbReference type="HOGENOM" id="CLU_056184_1_0_4"/>
<dbReference type="InterPro" id="IPR004843">
    <property type="entry name" value="Calcineurin-like_PHP"/>
</dbReference>
<comment type="caution">
    <text evidence="10">The sequence shown here is derived from an EMBL/GenBank/DDBJ whole genome shotgun (WGS) entry which is preliminary data.</text>
</comment>
<evidence type="ECO:0000256" key="4">
    <source>
        <dbReference type="ARBA" id="ARBA00022801"/>
    </source>
</evidence>
<protein>
    <recommendedName>
        <fullName evidence="3">bis(5'-nucleosyl)-tetraphosphatase (symmetrical)</fullName>
        <ecNumber evidence="3">3.6.1.41</ecNumber>
    </recommendedName>
    <alternativeName>
        <fullName evidence="6">Ap4A hydrolase</fullName>
    </alternativeName>
    <alternativeName>
        <fullName evidence="5">Diadenosine 5',5'''-P1,P4-tetraphosphate pyrophosphohydrolase</fullName>
    </alternativeName>
    <alternativeName>
        <fullName evidence="7">Diadenosine tetraphosphatase</fullName>
    </alternativeName>
</protein>
<dbReference type="SUPFAM" id="SSF56300">
    <property type="entry name" value="Metallo-dependent phosphatases"/>
    <property type="match status" value="1"/>
</dbReference>
<comment type="function">
    <text evidence="1">Hydrolyzes diadenosine 5',5'''-P1,P4-tetraphosphate to yield ADP.</text>
</comment>
<dbReference type="AlphaFoldDB" id="K1JNY5"/>
<comment type="catalytic activity">
    <reaction evidence="8">
        <text>P(1),P(4)-bis(5'-adenosyl) tetraphosphate + H2O = 2 ADP + 2 H(+)</text>
        <dbReference type="Rhea" id="RHEA:24252"/>
        <dbReference type="ChEBI" id="CHEBI:15377"/>
        <dbReference type="ChEBI" id="CHEBI:15378"/>
        <dbReference type="ChEBI" id="CHEBI:58141"/>
        <dbReference type="ChEBI" id="CHEBI:456216"/>
        <dbReference type="EC" id="3.6.1.41"/>
    </reaction>
</comment>
<evidence type="ECO:0000256" key="5">
    <source>
        <dbReference type="ARBA" id="ARBA00031248"/>
    </source>
</evidence>
<evidence type="ECO:0000256" key="3">
    <source>
        <dbReference type="ARBA" id="ARBA00012506"/>
    </source>
</evidence>
<evidence type="ECO:0000256" key="1">
    <source>
        <dbReference type="ARBA" id="ARBA00003413"/>
    </source>
</evidence>
<evidence type="ECO:0000256" key="2">
    <source>
        <dbReference type="ARBA" id="ARBA00005419"/>
    </source>
</evidence>
<dbReference type="GO" id="GO:0008803">
    <property type="term" value="F:bis(5'-nucleosyl)-tetraphosphatase (symmetrical) activity"/>
    <property type="evidence" value="ECO:0007669"/>
    <property type="project" value="UniProtKB-EC"/>
</dbReference>
<dbReference type="Pfam" id="PF00149">
    <property type="entry name" value="Metallophos"/>
    <property type="match status" value="1"/>
</dbReference>
<dbReference type="EMBL" id="ADMG01000016">
    <property type="protein sequence ID" value="EKB31946.1"/>
    <property type="molecule type" value="Genomic_DNA"/>
</dbReference>
<dbReference type="InterPro" id="IPR004617">
    <property type="entry name" value="ApaH"/>
</dbReference>
<reference evidence="10 11" key="1">
    <citation type="submission" date="2012-05" db="EMBL/GenBank/DDBJ databases">
        <title>The Genome Sequence of Sutterella wadsworthensis 2_1_59BFAA.</title>
        <authorList>
            <consortium name="The Broad Institute Genome Sequencing Platform"/>
            <person name="Earl A."/>
            <person name="Ward D."/>
            <person name="Feldgarden M."/>
            <person name="Gevers D."/>
            <person name="Daigneault M."/>
            <person name="Strauss J."/>
            <person name="Allen-Vercoe E."/>
            <person name="Walker B."/>
            <person name="Young S.K."/>
            <person name="Zeng Q."/>
            <person name="Gargeya S."/>
            <person name="Fitzgerald M."/>
            <person name="Haas B."/>
            <person name="Abouelleil A."/>
            <person name="Alvarado L."/>
            <person name="Arachchi H.M."/>
            <person name="Berlin A.M."/>
            <person name="Chapman S.B."/>
            <person name="Goldberg J."/>
            <person name="Griggs A."/>
            <person name="Gujja S."/>
            <person name="Hansen M."/>
            <person name="Howarth C."/>
            <person name="Imamovic A."/>
            <person name="Larimer J."/>
            <person name="McCowen C."/>
            <person name="Montmayeur A."/>
            <person name="Murphy C."/>
            <person name="Neiman D."/>
            <person name="Pearson M."/>
            <person name="Priest M."/>
            <person name="Roberts A."/>
            <person name="Saif S."/>
            <person name="Shea T."/>
            <person name="Sisk P."/>
            <person name="Sykes S."/>
            <person name="Wortman J."/>
            <person name="Nusbaum C."/>
            <person name="Birren B."/>
        </authorList>
    </citation>
    <scope>NUCLEOTIDE SEQUENCE [LARGE SCALE GENOMIC DNA]</scope>
    <source>
        <strain evidence="10 11">2_1_59BFAA</strain>
    </source>
</reference>
<dbReference type="Gene3D" id="3.60.21.10">
    <property type="match status" value="1"/>
</dbReference>
<evidence type="ECO:0000256" key="6">
    <source>
        <dbReference type="ARBA" id="ARBA00032248"/>
    </source>
</evidence>
<dbReference type="STRING" id="742823.HMPREF9465_00523"/>
<evidence type="ECO:0000313" key="10">
    <source>
        <dbReference type="EMBL" id="EKB31946.1"/>
    </source>
</evidence>